<dbReference type="Proteomes" id="UP000199582">
    <property type="component" value="Unassembled WGS sequence"/>
</dbReference>
<sequence length="172" mass="18172">MQIAFVHATARGAVDDTLRTVTDMLRARGHRLAGVLPVPCTDPDRHACDMDLIDLASGACLPIAQRLGRGSTGCRLDGAAIEMAAMAVAGGLATAPADLLILNRFGKQEATGHGFHPVIVTALERGMPVLLGVNDLNRPAFEIFADGLATELPDAPFAVCDWLLPLLRRRAA</sequence>
<dbReference type="RefSeq" id="WP_093034479.1">
    <property type="nucleotide sequence ID" value="NZ_FOAG01000004.1"/>
</dbReference>
<evidence type="ECO:0000313" key="1">
    <source>
        <dbReference type="EMBL" id="SEL19554.1"/>
    </source>
</evidence>
<organism evidence="1 2">
    <name type="scientific">Roseovarius azorensis</name>
    <dbReference type="NCBI Taxonomy" id="1287727"/>
    <lineage>
        <taxon>Bacteria</taxon>
        <taxon>Pseudomonadati</taxon>
        <taxon>Pseudomonadota</taxon>
        <taxon>Alphaproteobacteria</taxon>
        <taxon>Rhodobacterales</taxon>
        <taxon>Roseobacteraceae</taxon>
        <taxon>Roseovarius</taxon>
    </lineage>
</organism>
<name>A0A1H7N7T4_9RHOB</name>
<accession>A0A1H7N7T4</accession>
<gene>
    <name evidence="1" type="ORF">SAMN05443999_10457</name>
</gene>
<dbReference type="AlphaFoldDB" id="A0A1H7N7T4"/>
<dbReference type="OrthoDB" id="5918880at2"/>
<proteinExistence type="predicted"/>
<evidence type="ECO:0008006" key="3">
    <source>
        <dbReference type="Google" id="ProtNLM"/>
    </source>
</evidence>
<evidence type="ECO:0000313" key="2">
    <source>
        <dbReference type="Proteomes" id="UP000199582"/>
    </source>
</evidence>
<reference evidence="1 2" key="1">
    <citation type="submission" date="2016-10" db="EMBL/GenBank/DDBJ databases">
        <authorList>
            <person name="de Groot N.N."/>
        </authorList>
    </citation>
    <scope>NUCLEOTIDE SEQUENCE [LARGE SCALE GENOMIC DNA]</scope>
    <source>
        <strain evidence="1 2">DSM 100674</strain>
    </source>
</reference>
<keyword evidence="2" id="KW-1185">Reference proteome</keyword>
<dbReference type="EMBL" id="FOAG01000004">
    <property type="protein sequence ID" value="SEL19554.1"/>
    <property type="molecule type" value="Genomic_DNA"/>
</dbReference>
<dbReference type="InterPro" id="IPR018912">
    <property type="entry name" value="DUF2478"/>
</dbReference>
<dbReference type="Pfam" id="PF10649">
    <property type="entry name" value="DUF2478"/>
    <property type="match status" value="1"/>
</dbReference>
<protein>
    <recommendedName>
        <fullName evidence="3">Nucleoside-triphosphatase THEP1</fullName>
    </recommendedName>
</protein>
<dbReference type="STRING" id="1287727.SAMN05443999_10457"/>